<reference evidence="5 6" key="1">
    <citation type="submission" date="2019-03" db="EMBL/GenBank/DDBJ databases">
        <title>Ruegeria lutea sp. nov., a novel strain, isolated from marine sediment, the Masan Bay, South Korea.</title>
        <authorList>
            <person name="Kim J."/>
            <person name="Kim D.-Y."/>
            <person name="Lee S.-S."/>
        </authorList>
    </citation>
    <scope>NUCLEOTIDE SEQUENCE [LARGE SCALE GENOMIC DNA]</scope>
    <source>
        <strain evidence="5 6">318-1</strain>
    </source>
</reference>
<dbReference type="PANTHER" id="PTHR33164:SF43">
    <property type="entry name" value="HTH-TYPE TRANSCRIPTIONAL REPRESSOR YETL"/>
    <property type="match status" value="1"/>
</dbReference>
<dbReference type="PROSITE" id="PS50995">
    <property type="entry name" value="HTH_MARR_2"/>
    <property type="match status" value="1"/>
</dbReference>
<dbReference type="SMART" id="SM00347">
    <property type="entry name" value="HTH_MARR"/>
    <property type="match status" value="1"/>
</dbReference>
<evidence type="ECO:0000313" key="6">
    <source>
        <dbReference type="Proteomes" id="UP000295301"/>
    </source>
</evidence>
<keyword evidence="6" id="KW-1185">Reference proteome</keyword>
<feature type="domain" description="HTH marR-type" evidence="4">
    <location>
        <begin position="9"/>
        <end position="141"/>
    </location>
</feature>
<dbReference type="Gene3D" id="1.10.10.10">
    <property type="entry name" value="Winged helix-like DNA-binding domain superfamily/Winged helix DNA-binding domain"/>
    <property type="match status" value="1"/>
</dbReference>
<keyword evidence="2" id="KW-0238">DNA-binding</keyword>
<dbReference type="EMBL" id="SMUV01000072">
    <property type="protein sequence ID" value="TDK43116.1"/>
    <property type="molecule type" value="Genomic_DNA"/>
</dbReference>
<dbReference type="Pfam" id="PF01047">
    <property type="entry name" value="MarR"/>
    <property type="match status" value="1"/>
</dbReference>
<keyword evidence="3" id="KW-0804">Transcription</keyword>
<dbReference type="OrthoDB" id="511972at2"/>
<dbReference type="InterPro" id="IPR023187">
    <property type="entry name" value="Tscrpt_reg_MarR-type_CS"/>
</dbReference>
<evidence type="ECO:0000313" key="5">
    <source>
        <dbReference type="EMBL" id="TDK43116.1"/>
    </source>
</evidence>
<dbReference type="InterPro" id="IPR036390">
    <property type="entry name" value="WH_DNA-bd_sf"/>
</dbReference>
<dbReference type="GO" id="GO:0003700">
    <property type="term" value="F:DNA-binding transcription factor activity"/>
    <property type="evidence" value="ECO:0007669"/>
    <property type="project" value="InterPro"/>
</dbReference>
<sequence length="160" mass="17464">MSTEIFDKDDSAGFLANQMARLFAAGLARRIRPLDLAPAQFMVLLELWRQDALSQAELVARLDVEQATMANTLARMERDGLIQRLPSKTDGRVRLACLTDRARALRRPATAAARAQNAEALAGLTPQERGAFLRMMKAVADTMRTARDAGPPATGGARDE</sequence>
<dbReference type="InterPro" id="IPR000835">
    <property type="entry name" value="HTH_MarR-typ"/>
</dbReference>
<proteinExistence type="predicted"/>
<organism evidence="5 6">
    <name type="scientific">Antarcticimicrobium luteum</name>
    <dbReference type="NCBI Taxonomy" id="2547397"/>
    <lineage>
        <taxon>Bacteria</taxon>
        <taxon>Pseudomonadati</taxon>
        <taxon>Pseudomonadota</taxon>
        <taxon>Alphaproteobacteria</taxon>
        <taxon>Rhodobacterales</taxon>
        <taxon>Paracoccaceae</taxon>
        <taxon>Antarcticimicrobium</taxon>
    </lineage>
</organism>
<dbReference type="AlphaFoldDB" id="A0A4R5UVN7"/>
<evidence type="ECO:0000256" key="3">
    <source>
        <dbReference type="ARBA" id="ARBA00023163"/>
    </source>
</evidence>
<dbReference type="Proteomes" id="UP000295301">
    <property type="component" value="Unassembled WGS sequence"/>
</dbReference>
<dbReference type="RefSeq" id="WP_133361122.1">
    <property type="nucleotide sequence ID" value="NZ_SMUV01000072.1"/>
</dbReference>
<dbReference type="GO" id="GO:0003677">
    <property type="term" value="F:DNA binding"/>
    <property type="evidence" value="ECO:0007669"/>
    <property type="project" value="UniProtKB-KW"/>
</dbReference>
<evidence type="ECO:0000259" key="4">
    <source>
        <dbReference type="PROSITE" id="PS50995"/>
    </source>
</evidence>
<dbReference type="PANTHER" id="PTHR33164">
    <property type="entry name" value="TRANSCRIPTIONAL REGULATOR, MARR FAMILY"/>
    <property type="match status" value="1"/>
</dbReference>
<gene>
    <name evidence="5" type="ORF">E1832_17830</name>
</gene>
<evidence type="ECO:0000256" key="1">
    <source>
        <dbReference type="ARBA" id="ARBA00023015"/>
    </source>
</evidence>
<keyword evidence="1" id="KW-0805">Transcription regulation</keyword>
<name>A0A4R5UVN7_9RHOB</name>
<dbReference type="InterPro" id="IPR036388">
    <property type="entry name" value="WH-like_DNA-bd_sf"/>
</dbReference>
<dbReference type="InterPro" id="IPR039422">
    <property type="entry name" value="MarR/SlyA-like"/>
</dbReference>
<dbReference type="SUPFAM" id="SSF46785">
    <property type="entry name" value="Winged helix' DNA-binding domain"/>
    <property type="match status" value="1"/>
</dbReference>
<dbReference type="PROSITE" id="PS01117">
    <property type="entry name" value="HTH_MARR_1"/>
    <property type="match status" value="1"/>
</dbReference>
<protein>
    <submittedName>
        <fullName evidence="5">MarR family transcriptional regulator</fullName>
    </submittedName>
</protein>
<comment type="caution">
    <text evidence="5">The sequence shown here is derived from an EMBL/GenBank/DDBJ whole genome shotgun (WGS) entry which is preliminary data.</text>
</comment>
<dbReference type="GO" id="GO:0006950">
    <property type="term" value="P:response to stress"/>
    <property type="evidence" value="ECO:0007669"/>
    <property type="project" value="TreeGrafter"/>
</dbReference>
<dbReference type="PRINTS" id="PR00598">
    <property type="entry name" value="HTHMARR"/>
</dbReference>
<evidence type="ECO:0000256" key="2">
    <source>
        <dbReference type="ARBA" id="ARBA00023125"/>
    </source>
</evidence>
<accession>A0A4R5UVN7</accession>